<dbReference type="SUPFAM" id="SSF48452">
    <property type="entry name" value="TPR-like"/>
    <property type="match status" value="1"/>
</dbReference>
<accession>A0A1F4YGJ6</accession>
<evidence type="ECO:0000256" key="6">
    <source>
        <dbReference type="ARBA" id="ARBA00022737"/>
    </source>
</evidence>
<dbReference type="InterPro" id="IPR011990">
    <property type="entry name" value="TPR-like_helical_dom_sf"/>
</dbReference>
<dbReference type="Pfam" id="PF13414">
    <property type="entry name" value="TPR_11"/>
    <property type="match status" value="1"/>
</dbReference>
<dbReference type="GO" id="GO:0097363">
    <property type="term" value="F:protein O-acetylglucosaminyltransferase activity"/>
    <property type="evidence" value="ECO:0007669"/>
    <property type="project" value="UniProtKB-EC"/>
</dbReference>
<evidence type="ECO:0000256" key="7">
    <source>
        <dbReference type="ARBA" id="ARBA00022803"/>
    </source>
</evidence>
<feature type="repeat" description="TPR" evidence="8">
    <location>
        <begin position="38"/>
        <end position="71"/>
    </location>
</feature>
<evidence type="ECO:0000256" key="2">
    <source>
        <dbReference type="ARBA" id="ARBA00005386"/>
    </source>
</evidence>
<keyword evidence="7 8" id="KW-0802">TPR repeat</keyword>
<comment type="caution">
    <text evidence="10">The sequence shown here is derived from an EMBL/GenBank/DDBJ whole genome shotgun (WGS) entry which is preliminary data.</text>
</comment>
<dbReference type="Proteomes" id="UP000178176">
    <property type="component" value="Unassembled WGS sequence"/>
</dbReference>
<dbReference type="PROSITE" id="PS50005">
    <property type="entry name" value="TPR"/>
    <property type="match status" value="4"/>
</dbReference>
<dbReference type="PROSITE" id="PS50293">
    <property type="entry name" value="TPR_REGION"/>
    <property type="match status" value="3"/>
</dbReference>
<feature type="repeat" description="TPR" evidence="8">
    <location>
        <begin position="72"/>
        <end position="105"/>
    </location>
</feature>
<evidence type="ECO:0000256" key="1">
    <source>
        <dbReference type="ARBA" id="ARBA00004922"/>
    </source>
</evidence>
<dbReference type="EC" id="2.4.1.255" evidence="3"/>
<dbReference type="SUPFAM" id="SSF53756">
    <property type="entry name" value="UDP-Glycosyltransferase/glycogen phosphorylase"/>
    <property type="match status" value="1"/>
</dbReference>
<dbReference type="SMART" id="SM00028">
    <property type="entry name" value="TPR"/>
    <property type="match status" value="4"/>
</dbReference>
<dbReference type="InterPro" id="IPR029489">
    <property type="entry name" value="OGT/SEC/SPY_C"/>
</dbReference>
<protein>
    <recommendedName>
        <fullName evidence="3">protein O-GlcNAc transferase</fullName>
        <ecNumber evidence="3">2.4.1.255</ecNumber>
    </recommendedName>
</protein>
<dbReference type="Gene3D" id="3.40.50.2000">
    <property type="entry name" value="Glycogen Phosphorylase B"/>
    <property type="match status" value="1"/>
</dbReference>
<dbReference type="Pfam" id="PF13424">
    <property type="entry name" value="TPR_12"/>
    <property type="match status" value="1"/>
</dbReference>
<keyword evidence="6" id="KW-0677">Repeat</keyword>
<dbReference type="Gene3D" id="1.25.40.10">
    <property type="entry name" value="Tetratricopeptide repeat domain"/>
    <property type="match status" value="2"/>
</dbReference>
<dbReference type="EMBL" id="MEXH01000016">
    <property type="protein sequence ID" value="OGC92363.1"/>
    <property type="molecule type" value="Genomic_DNA"/>
</dbReference>
<feature type="repeat" description="TPR" evidence="8">
    <location>
        <begin position="106"/>
        <end position="139"/>
    </location>
</feature>
<dbReference type="PANTHER" id="PTHR44366:SF1">
    <property type="entry name" value="UDP-N-ACETYLGLUCOSAMINE--PEPTIDE N-ACETYLGLUCOSAMINYLTRANSFERASE 110 KDA SUBUNIT"/>
    <property type="match status" value="1"/>
</dbReference>
<feature type="domain" description="O-GlcNAc transferase C-terminal" evidence="9">
    <location>
        <begin position="191"/>
        <end position="364"/>
    </location>
</feature>
<evidence type="ECO:0000256" key="8">
    <source>
        <dbReference type="PROSITE-ProRule" id="PRU00339"/>
    </source>
</evidence>
<evidence type="ECO:0000313" key="11">
    <source>
        <dbReference type="Proteomes" id="UP000178176"/>
    </source>
</evidence>
<gene>
    <name evidence="10" type="ORF">A2876_02180</name>
</gene>
<evidence type="ECO:0000256" key="4">
    <source>
        <dbReference type="ARBA" id="ARBA00022676"/>
    </source>
</evidence>
<dbReference type="InterPro" id="IPR019734">
    <property type="entry name" value="TPR_rpt"/>
</dbReference>
<proteinExistence type="inferred from homology"/>
<dbReference type="AlphaFoldDB" id="A0A1F4YGJ6"/>
<organism evidence="10 11">
    <name type="scientific">Candidatus Amesbacteria bacterium RIFCSPHIGHO2_01_FULL_48_32b</name>
    <dbReference type="NCBI Taxonomy" id="1797253"/>
    <lineage>
        <taxon>Bacteria</taxon>
        <taxon>Candidatus Amesiibacteriota</taxon>
    </lineage>
</organism>
<reference evidence="10 11" key="1">
    <citation type="journal article" date="2016" name="Nat. Commun.">
        <title>Thousands of microbial genomes shed light on interconnected biogeochemical processes in an aquifer system.</title>
        <authorList>
            <person name="Anantharaman K."/>
            <person name="Brown C.T."/>
            <person name="Hug L.A."/>
            <person name="Sharon I."/>
            <person name="Castelle C.J."/>
            <person name="Probst A.J."/>
            <person name="Thomas B.C."/>
            <person name="Singh A."/>
            <person name="Wilkins M.J."/>
            <person name="Karaoz U."/>
            <person name="Brodie E.L."/>
            <person name="Williams K.H."/>
            <person name="Hubbard S.S."/>
            <person name="Banfield J.F."/>
        </authorList>
    </citation>
    <scope>NUCLEOTIDE SEQUENCE [LARGE SCALE GENOMIC DNA]</scope>
</reference>
<name>A0A1F4YGJ6_9BACT</name>
<dbReference type="GO" id="GO:0006493">
    <property type="term" value="P:protein O-linked glycosylation"/>
    <property type="evidence" value="ECO:0007669"/>
    <property type="project" value="InterPro"/>
</dbReference>
<comment type="pathway">
    <text evidence="1">Protein modification; protein glycosylation.</text>
</comment>
<dbReference type="InterPro" id="IPR037919">
    <property type="entry name" value="OGT"/>
</dbReference>
<evidence type="ECO:0000256" key="3">
    <source>
        <dbReference type="ARBA" id="ARBA00011970"/>
    </source>
</evidence>
<evidence type="ECO:0000313" key="10">
    <source>
        <dbReference type="EMBL" id="OGC92363.1"/>
    </source>
</evidence>
<keyword evidence="5" id="KW-0808">Transferase</keyword>
<sequence>MDNPQTLNNLGLKYYSLGNYPEAIRRFSHALSLDPDFAPAHNNLGTMYLNLGRYLPARDEFLNAIKLNPNIAEAHVNLAAIYKITKRYPDSEKHFLAALKINPQYAKALSSLGTLYHDQGKLTQAKDYYQKALKINPRDQQTQSFLYGLKREICDWDNLDTPSADTPFTNIVRCEDPKINFQVAKSWSDKIEKRQSFQKPAFVFKKAALTHPLRIGYVSNGFCDFPTGHNLVGVLENHSPRVQAFAFSYGPDDHSLYRKRIIKACRKFIDITQASHVQASQMIYDQNIDILVDLKGYTADNRIEIFTLRPAPIQVSYLGFPGTTGAGFMDYLIADKTVIPASARKYYSEKVIYLPDCYRATDNKAPISTQKFTPPRKDGIVFGSFNLPYKITPQVFTSWMNILKRVPNSILWQLHASASANKNLRAWAKKLGINPSRIIFTKNLPKPQHLARMKMANLMLDTHPVGGHTTTVDALWAGVPVITILGRHFASRVSASALSAIGLPKLITHSLKEYEDLAVRLATHPDELEIRNSKLKINKKSYPLFDTPGFTKHLEKVYFQIWREYAK</sequence>
<dbReference type="PANTHER" id="PTHR44366">
    <property type="entry name" value="UDP-N-ACETYLGLUCOSAMINE--PEPTIDE N-ACETYLGLUCOSAMINYLTRANSFERASE 110 KDA SUBUNIT"/>
    <property type="match status" value="1"/>
</dbReference>
<dbReference type="Gene3D" id="3.40.50.11380">
    <property type="match status" value="1"/>
</dbReference>
<evidence type="ECO:0000256" key="5">
    <source>
        <dbReference type="ARBA" id="ARBA00022679"/>
    </source>
</evidence>
<keyword evidence="4" id="KW-0328">Glycosyltransferase</keyword>
<feature type="repeat" description="TPR" evidence="8">
    <location>
        <begin position="4"/>
        <end position="37"/>
    </location>
</feature>
<feature type="domain" description="O-GlcNAc transferase C-terminal" evidence="9">
    <location>
        <begin position="372"/>
        <end position="553"/>
    </location>
</feature>
<dbReference type="Pfam" id="PF13844">
    <property type="entry name" value="Glyco_transf_41"/>
    <property type="match status" value="2"/>
</dbReference>
<comment type="similarity">
    <text evidence="2">Belongs to the glycosyltransferase 41 family. O-GlcNAc transferase subfamily.</text>
</comment>
<evidence type="ECO:0000259" key="9">
    <source>
        <dbReference type="Pfam" id="PF13844"/>
    </source>
</evidence>